<dbReference type="InterPro" id="IPR051330">
    <property type="entry name" value="Phosphatase_reg/MetRdx"/>
</dbReference>
<evidence type="ECO:0000313" key="3">
    <source>
        <dbReference type="Proteomes" id="UP000193920"/>
    </source>
</evidence>
<dbReference type="GO" id="GO:0005829">
    <property type="term" value="C:cytosol"/>
    <property type="evidence" value="ECO:0007669"/>
    <property type="project" value="TreeGrafter"/>
</dbReference>
<dbReference type="EMBL" id="MCOG01000012">
    <property type="protein sequence ID" value="ORY80638.1"/>
    <property type="molecule type" value="Genomic_DNA"/>
</dbReference>
<evidence type="ECO:0000256" key="1">
    <source>
        <dbReference type="ARBA" id="ARBA00006658"/>
    </source>
</evidence>
<proteinExistence type="inferred from homology"/>
<comment type="similarity">
    <text evidence="1">Belongs to the TIP41 family.</text>
</comment>
<dbReference type="Proteomes" id="UP000193920">
    <property type="component" value="Unassembled WGS sequence"/>
</dbReference>
<dbReference type="OrthoDB" id="10253878at2759"/>
<keyword evidence="3" id="KW-1185">Reference proteome</keyword>
<evidence type="ECO:0000313" key="2">
    <source>
        <dbReference type="EMBL" id="ORY80638.1"/>
    </source>
</evidence>
<dbReference type="STRING" id="1754190.A0A1Y2F9Q3"/>
<dbReference type="PANTHER" id="PTHR21021">
    <property type="entry name" value="GAF/PUTATIVE CYTOSKELETAL PROTEIN"/>
    <property type="match status" value="1"/>
</dbReference>
<dbReference type="PANTHER" id="PTHR21021:SF16">
    <property type="entry name" value="TIP41-LIKE PROTEIN"/>
    <property type="match status" value="1"/>
</dbReference>
<gene>
    <name evidence="2" type="ORF">LY90DRAFT_697901</name>
</gene>
<name>A0A1Y2F9Q3_9FUNG</name>
<dbReference type="Pfam" id="PF04176">
    <property type="entry name" value="TIP41"/>
    <property type="match status" value="1"/>
</dbReference>
<protein>
    <submittedName>
        <fullName evidence="2">TIP41-domain-containing protein</fullName>
    </submittedName>
</protein>
<sequence length="334" mass="39394">MDATVISNSNSTPKYRTFEHKDTCEKGIEIEGWRVTTRKDRIYNSEEIDSILNETKMPQVPEMYFGFNHITIENTKTNVKWSYNTNDAFRKVQINLKENENWIKVAVADKWNASRNSKEEEEKKKIHRPYDWTFSTDFRGKIENTEAEITKEKIDMTKLMRRDPILFFDQVILYEDELADNGIATLDVKVRVMPTGIFVLGRYFLRIENVLFRSNETRVYVEFNKGYMLSEYFSRELPYEDIKNALPKPKLWESEERQKLKEVKMFADSNWVSSMLTNKDHPSIMKVSDKIIDQTIELETGPNNNKILDSEKLNLPRSKFGNGNIGYIVFEKIQ</sequence>
<comment type="caution">
    <text evidence="2">The sequence shown here is derived from an EMBL/GenBank/DDBJ whole genome shotgun (WGS) entry which is preliminary data.</text>
</comment>
<dbReference type="GO" id="GO:0031929">
    <property type="term" value="P:TOR signaling"/>
    <property type="evidence" value="ECO:0007669"/>
    <property type="project" value="TreeGrafter"/>
</dbReference>
<reference evidence="2 3" key="1">
    <citation type="submission" date="2016-08" db="EMBL/GenBank/DDBJ databases">
        <title>A Parts List for Fungal Cellulosomes Revealed by Comparative Genomics.</title>
        <authorList>
            <consortium name="DOE Joint Genome Institute"/>
            <person name="Haitjema C.H."/>
            <person name="Gilmore S.P."/>
            <person name="Henske J.K."/>
            <person name="Solomon K.V."/>
            <person name="De Groot R."/>
            <person name="Kuo A."/>
            <person name="Mondo S.J."/>
            <person name="Salamov A.A."/>
            <person name="Labutti K."/>
            <person name="Zhao Z."/>
            <person name="Chiniquy J."/>
            <person name="Barry K."/>
            <person name="Brewer H.M."/>
            <person name="Purvine S.O."/>
            <person name="Wright A.T."/>
            <person name="Boxma B."/>
            <person name="Van Alen T."/>
            <person name="Hackstein J.H."/>
            <person name="Baker S.E."/>
            <person name="Grigoriev I.V."/>
            <person name="O'Malley M.A."/>
        </authorList>
    </citation>
    <scope>NUCLEOTIDE SEQUENCE [LARGE SCALE GENOMIC DNA]</scope>
    <source>
        <strain evidence="2 3">G1</strain>
    </source>
</reference>
<dbReference type="AlphaFoldDB" id="A0A1Y2F9Q3"/>
<dbReference type="InterPro" id="IPR007303">
    <property type="entry name" value="TIP41-like"/>
</dbReference>
<organism evidence="2 3">
    <name type="scientific">Neocallimastix californiae</name>
    <dbReference type="NCBI Taxonomy" id="1754190"/>
    <lineage>
        <taxon>Eukaryota</taxon>
        <taxon>Fungi</taxon>
        <taxon>Fungi incertae sedis</taxon>
        <taxon>Chytridiomycota</taxon>
        <taxon>Chytridiomycota incertae sedis</taxon>
        <taxon>Neocallimastigomycetes</taxon>
        <taxon>Neocallimastigales</taxon>
        <taxon>Neocallimastigaceae</taxon>
        <taxon>Neocallimastix</taxon>
    </lineage>
</organism>
<accession>A0A1Y2F9Q3</accession>